<name>A0AAV3TBD3_9EURY</name>
<dbReference type="PANTHER" id="PTHR34075">
    <property type="entry name" value="BLR3430 PROTEIN"/>
    <property type="match status" value="1"/>
</dbReference>
<evidence type="ECO:0000313" key="3">
    <source>
        <dbReference type="EMBL" id="GAA0671540.1"/>
    </source>
</evidence>
<dbReference type="Pfam" id="PF01796">
    <property type="entry name" value="OB_ChsH2_C"/>
    <property type="match status" value="1"/>
</dbReference>
<sequence>MTSDLGQYLSDGELGVDGWTAALEDDRLLGQACPDCEHVTAAPKAACARCGSRDLDPVELPEEGTVYSATRVEVAPEGFAAPYTVALVTVGDARVTARIDADVEIGDDVRFQGATESPEGLTPLFG</sequence>
<dbReference type="InterPro" id="IPR012340">
    <property type="entry name" value="NA-bd_OB-fold"/>
</dbReference>
<dbReference type="InterPro" id="IPR022002">
    <property type="entry name" value="ChsH2_Znr"/>
</dbReference>
<dbReference type="SUPFAM" id="SSF50249">
    <property type="entry name" value="Nucleic acid-binding proteins"/>
    <property type="match status" value="1"/>
</dbReference>
<accession>A0AAV3TBD3</accession>
<evidence type="ECO:0008006" key="5">
    <source>
        <dbReference type="Google" id="ProtNLM"/>
    </source>
</evidence>
<dbReference type="Proteomes" id="UP001500420">
    <property type="component" value="Unassembled WGS sequence"/>
</dbReference>
<feature type="domain" description="ChsH2 rubredoxin-like zinc ribbon" evidence="2">
    <location>
        <begin position="21"/>
        <end position="56"/>
    </location>
</feature>
<dbReference type="InterPro" id="IPR002878">
    <property type="entry name" value="ChsH2_C"/>
</dbReference>
<proteinExistence type="predicted"/>
<dbReference type="Gene3D" id="6.10.30.10">
    <property type="match status" value="1"/>
</dbReference>
<feature type="domain" description="ChsH2 C-terminal OB-fold" evidence="1">
    <location>
        <begin position="58"/>
        <end position="110"/>
    </location>
</feature>
<dbReference type="EMBL" id="BAAADV010000003">
    <property type="protein sequence ID" value="GAA0671540.1"/>
    <property type="molecule type" value="Genomic_DNA"/>
</dbReference>
<dbReference type="PANTHER" id="PTHR34075:SF5">
    <property type="entry name" value="BLR3430 PROTEIN"/>
    <property type="match status" value="1"/>
</dbReference>
<evidence type="ECO:0000313" key="4">
    <source>
        <dbReference type="Proteomes" id="UP001500420"/>
    </source>
</evidence>
<gene>
    <name evidence="3" type="ORF">GCM10009020_17500</name>
</gene>
<comment type="caution">
    <text evidence="3">The sequence shown here is derived from an EMBL/GenBank/DDBJ whole genome shotgun (WGS) entry which is preliminary data.</text>
</comment>
<dbReference type="RefSeq" id="WP_343773615.1">
    <property type="nucleotide sequence ID" value="NZ_BAAADV010000003.1"/>
</dbReference>
<reference evidence="3 4" key="1">
    <citation type="journal article" date="2019" name="Int. J. Syst. Evol. Microbiol.">
        <title>The Global Catalogue of Microorganisms (GCM) 10K type strain sequencing project: providing services to taxonomists for standard genome sequencing and annotation.</title>
        <authorList>
            <consortium name="The Broad Institute Genomics Platform"/>
            <consortium name="The Broad Institute Genome Sequencing Center for Infectious Disease"/>
            <person name="Wu L."/>
            <person name="Ma J."/>
        </authorList>
    </citation>
    <scope>NUCLEOTIDE SEQUENCE [LARGE SCALE GENOMIC DNA]</scope>
    <source>
        <strain evidence="3 4">JCM 16328</strain>
    </source>
</reference>
<dbReference type="InterPro" id="IPR052513">
    <property type="entry name" value="Thioester_dehydratase-like"/>
</dbReference>
<evidence type="ECO:0000259" key="2">
    <source>
        <dbReference type="Pfam" id="PF12172"/>
    </source>
</evidence>
<organism evidence="3 4">
    <name type="scientific">Natronoarchaeum mannanilyticum</name>
    <dbReference type="NCBI Taxonomy" id="926360"/>
    <lineage>
        <taxon>Archaea</taxon>
        <taxon>Methanobacteriati</taxon>
        <taxon>Methanobacteriota</taxon>
        <taxon>Stenosarchaea group</taxon>
        <taxon>Halobacteria</taxon>
        <taxon>Halobacteriales</taxon>
        <taxon>Natronoarchaeaceae</taxon>
    </lineage>
</organism>
<evidence type="ECO:0000259" key="1">
    <source>
        <dbReference type="Pfam" id="PF01796"/>
    </source>
</evidence>
<dbReference type="AlphaFoldDB" id="A0AAV3TBD3"/>
<keyword evidence="4" id="KW-1185">Reference proteome</keyword>
<dbReference type="Pfam" id="PF12172">
    <property type="entry name" value="zf-ChsH2"/>
    <property type="match status" value="1"/>
</dbReference>
<protein>
    <recommendedName>
        <fullName evidence="5">DUF35 domain-containing protein</fullName>
    </recommendedName>
</protein>